<dbReference type="PANTHER" id="PTHR35724:SF1">
    <property type="entry name" value="PROTEIN CHLORORESPIRATORY REDUCTION 6, CHLOROPLASTIC"/>
    <property type="match status" value="1"/>
</dbReference>
<evidence type="ECO:0000313" key="1">
    <source>
        <dbReference type="EMBL" id="MDG2991594.1"/>
    </source>
</evidence>
<dbReference type="InterPro" id="IPR014946">
    <property type="entry name" value="CRR6"/>
</dbReference>
<comment type="caution">
    <text evidence="1">The sequence shown here is derived from an EMBL/GenBank/DDBJ whole genome shotgun (WGS) entry which is preliminary data.</text>
</comment>
<protein>
    <submittedName>
        <fullName evidence="1">CRR6 family NdhI maturation factor</fullName>
    </submittedName>
</protein>
<dbReference type="Pfam" id="PF08847">
    <property type="entry name" value="Crr6"/>
    <property type="match status" value="1"/>
</dbReference>
<evidence type="ECO:0000313" key="2">
    <source>
        <dbReference type="Proteomes" id="UP001154265"/>
    </source>
</evidence>
<dbReference type="PANTHER" id="PTHR35724">
    <property type="entry name" value="PROTEIN CHLORORESPIRATORY REDUCTION 6, CHLOROPLASTIC"/>
    <property type="match status" value="1"/>
</dbReference>
<accession>A0ABT6F168</accession>
<keyword evidence="2" id="KW-1185">Reference proteome</keyword>
<organism evidence="1 2">
    <name type="scientific">Candidatus Synechococcus calcipolaris G9</name>
    <dbReference type="NCBI Taxonomy" id="1497997"/>
    <lineage>
        <taxon>Bacteria</taxon>
        <taxon>Bacillati</taxon>
        <taxon>Cyanobacteriota</taxon>
        <taxon>Cyanophyceae</taxon>
        <taxon>Synechococcales</taxon>
        <taxon>Synechococcaceae</taxon>
        <taxon>Synechococcus</taxon>
    </lineage>
</organism>
<sequence length="162" mass="18831">MAVTISLTPEAIDTLDLTPALVQIDPWLTSAKILDYEQQIQFEIDYPRPREQPDLELSQIAPVRLWFIRLDTVYPWLPFLLDWRSGELVRYAAMLVPHEFHPRQGIQYNPQALDMFVMAKVFILWKWLSEQGVPAAGKIKAMAEMFGYELDMGLFKLLQHSP</sequence>
<reference evidence="1" key="1">
    <citation type="journal article" date="2022" name="Genome Biol. Evol.">
        <title>A New Gene Family Diagnostic for Intracellular Biomineralization of Amorphous Ca Carbonates by Cyanobacteria.</title>
        <authorList>
            <person name="Benzerara K."/>
            <person name="Duprat E."/>
            <person name="Bitard-Feildel T."/>
            <person name="Caumes G."/>
            <person name="Cassier-Chauvat C."/>
            <person name="Chauvat F."/>
            <person name="Dezi M."/>
            <person name="Diop S.I."/>
            <person name="Gaschignard G."/>
            <person name="Gorgen S."/>
            <person name="Gugger M."/>
            <person name="Lopez-Garcia P."/>
            <person name="Millet M."/>
            <person name="Skouri-Panet F."/>
            <person name="Moreira D."/>
            <person name="Callebaut I."/>
        </authorList>
    </citation>
    <scope>NUCLEOTIDE SEQUENCE</scope>
    <source>
        <strain evidence="1">G9</strain>
    </source>
</reference>
<proteinExistence type="predicted"/>
<dbReference type="RefSeq" id="WP_277867457.1">
    <property type="nucleotide sequence ID" value="NZ_JAKKUT010000002.1"/>
</dbReference>
<gene>
    <name evidence="1" type="ORF">L3556_11725</name>
</gene>
<dbReference type="Proteomes" id="UP001154265">
    <property type="component" value="Unassembled WGS sequence"/>
</dbReference>
<dbReference type="EMBL" id="JAKKUT010000002">
    <property type="protein sequence ID" value="MDG2991594.1"/>
    <property type="molecule type" value="Genomic_DNA"/>
</dbReference>
<reference evidence="1" key="2">
    <citation type="submission" date="2022-01" db="EMBL/GenBank/DDBJ databases">
        <authorList>
            <person name="Zivanovic Y."/>
            <person name="Moreira D."/>
            <person name="Lopez-Garcia P."/>
        </authorList>
    </citation>
    <scope>NUCLEOTIDE SEQUENCE</scope>
    <source>
        <strain evidence="1">G9</strain>
    </source>
</reference>
<dbReference type="NCBIfam" id="NF038024">
    <property type="entry name" value="CRR6_slr1097"/>
    <property type="match status" value="1"/>
</dbReference>
<name>A0ABT6F168_9SYNE</name>